<keyword evidence="5 13" id="KW-0540">Nuclease</keyword>
<dbReference type="GO" id="GO:0004527">
    <property type="term" value="F:exonuclease activity"/>
    <property type="evidence" value="ECO:0007669"/>
    <property type="project" value="UniProtKB-KW"/>
</dbReference>
<keyword evidence="12 13" id="KW-0464">Manganese</keyword>
<evidence type="ECO:0000259" key="14">
    <source>
        <dbReference type="Pfam" id="PF01930"/>
    </source>
</evidence>
<evidence type="ECO:0000313" key="16">
    <source>
        <dbReference type="Proteomes" id="UP000503004"/>
    </source>
</evidence>
<evidence type="ECO:0000256" key="7">
    <source>
        <dbReference type="ARBA" id="ARBA00022801"/>
    </source>
</evidence>
<dbReference type="GO" id="GO:0051607">
    <property type="term" value="P:defense response to virus"/>
    <property type="evidence" value="ECO:0007669"/>
    <property type="project" value="UniProtKB-KW"/>
</dbReference>
<dbReference type="Proteomes" id="UP000503004">
    <property type="component" value="Chromosome"/>
</dbReference>
<dbReference type="GO" id="GO:0051536">
    <property type="term" value="F:iron-sulfur cluster binding"/>
    <property type="evidence" value="ECO:0007669"/>
    <property type="project" value="UniProtKB-KW"/>
</dbReference>
<evidence type="ECO:0000256" key="10">
    <source>
        <dbReference type="ARBA" id="ARBA00023014"/>
    </source>
</evidence>
<organism evidence="15 16">
    <name type="scientific">Methylococcus geothermalis</name>
    <dbReference type="NCBI Taxonomy" id="2681310"/>
    <lineage>
        <taxon>Bacteria</taxon>
        <taxon>Pseudomonadati</taxon>
        <taxon>Pseudomonadota</taxon>
        <taxon>Gammaproteobacteria</taxon>
        <taxon>Methylococcales</taxon>
        <taxon>Methylococcaceae</taxon>
        <taxon>Methylococcus</taxon>
    </lineage>
</organism>
<evidence type="ECO:0000313" key="15">
    <source>
        <dbReference type="EMBL" id="QJD29547.1"/>
    </source>
</evidence>
<evidence type="ECO:0000256" key="1">
    <source>
        <dbReference type="ARBA" id="ARBA00001966"/>
    </source>
</evidence>
<evidence type="ECO:0000256" key="11">
    <source>
        <dbReference type="ARBA" id="ARBA00023118"/>
    </source>
</evidence>
<keyword evidence="6 13" id="KW-0479">Metal-binding</keyword>
<dbReference type="RefSeq" id="WP_169602830.1">
    <property type="nucleotide sequence ID" value="NZ_CP046565.1"/>
</dbReference>
<keyword evidence="7 13" id="KW-0378">Hydrolase</keyword>
<evidence type="ECO:0000256" key="13">
    <source>
        <dbReference type="RuleBase" id="RU365022"/>
    </source>
</evidence>
<comment type="similarity">
    <text evidence="2 13">Belongs to the CRISPR-associated exonuclease Cas4 family.</text>
</comment>
<dbReference type="Pfam" id="PF01930">
    <property type="entry name" value="Cas_Cas4"/>
    <property type="match status" value="1"/>
</dbReference>
<dbReference type="CDD" id="cd09637">
    <property type="entry name" value="Cas4_I-A_I-B_I-C_I-D_II-B"/>
    <property type="match status" value="1"/>
</dbReference>
<dbReference type="Gene3D" id="3.90.320.10">
    <property type="match status" value="1"/>
</dbReference>
<feature type="domain" description="DUF83" evidence="14">
    <location>
        <begin position="14"/>
        <end position="191"/>
    </location>
</feature>
<reference evidence="16" key="1">
    <citation type="submission" date="2019-12" db="EMBL/GenBank/DDBJ databases">
        <authorList>
            <person name="Awala S.I."/>
            <person name="Rhee S.K."/>
        </authorList>
    </citation>
    <scope>NUCLEOTIDE SEQUENCE [LARGE SCALE GENOMIC DNA]</scope>
    <source>
        <strain evidence="16">IM1</strain>
    </source>
</reference>
<evidence type="ECO:0000256" key="12">
    <source>
        <dbReference type="ARBA" id="ARBA00023211"/>
    </source>
</evidence>
<keyword evidence="10 13" id="KW-0411">Iron-sulfur</keyword>
<evidence type="ECO:0000256" key="9">
    <source>
        <dbReference type="ARBA" id="ARBA00023004"/>
    </source>
</evidence>
<evidence type="ECO:0000256" key="3">
    <source>
        <dbReference type="ARBA" id="ARBA00012768"/>
    </source>
</evidence>
<dbReference type="NCBIfam" id="TIGR00372">
    <property type="entry name" value="cas4"/>
    <property type="match status" value="1"/>
</dbReference>
<keyword evidence="9 13" id="KW-0408">Iron</keyword>
<comment type="cofactor">
    <cofactor evidence="13">
        <name>iron-sulfur cluster</name>
        <dbReference type="ChEBI" id="CHEBI:30408"/>
    </cofactor>
</comment>
<comment type="cofactor">
    <cofactor evidence="13">
        <name>Mg(2+)</name>
        <dbReference type="ChEBI" id="CHEBI:18420"/>
    </cofactor>
    <cofactor evidence="13">
        <name>Mn(2+)</name>
        <dbReference type="ChEBI" id="CHEBI:29035"/>
    </cofactor>
    <text evidence="13">Mg(2+) or Mn(2+) required for ssDNA cleavage activity.</text>
</comment>
<dbReference type="InterPro" id="IPR013343">
    <property type="entry name" value="CRISPR-assoc_prot_Cas4"/>
</dbReference>
<evidence type="ECO:0000256" key="8">
    <source>
        <dbReference type="ARBA" id="ARBA00022839"/>
    </source>
</evidence>
<accession>A0A858Q6V3</accession>
<dbReference type="AlphaFoldDB" id="A0A858Q6V3"/>
<comment type="cofactor">
    <cofactor evidence="1">
        <name>[4Fe-4S] cluster</name>
        <dbReference type="ChEBI" id="CHEBI:49883"/>
    </cofactor>
</comment>
<dbReference type="PANTHER" id="PTHR36531:SF6">
    <property type="entry name" value="DNA REPLICATION ATP-DEPENDENT HELICASE_NUCLEASE DNA2"/>
    <property type="match status" value="1"/>
</dbReference>
<dbReference type="EC" id="3.1.12.1" evidence="3 13"/>
<proteinExistence type="inferred from homology"/>
<dbReference type="KEGG" id="metu:GNH96_05900"/>
<dbReference type="InterPro" id="IPR011604">
    <property type="entry name" value="PDDEXK-like_dom_sf"/>
</dbReference>
<protein>
    <recommendedName>
        <fullName evidence="4 13">CRISPR-associated exonuclease Cas4</fullName>
        <ecNumber evidence="3 13">3.1.12.1</ecNumber>
    </recommendedName>
</protein>
<keyword evidence="8 13" id="KW-0269">Exonuclease</keyword>
<dbReference type="PANTHER" id="PTHR36531">
    <property type="entry name" value="CRISPR-ASSOCIATED EXONUCLEASE CAS4"/>
    <property type="match status" value="1"/>
</dbReference>
<sequence length="216" mass="24132">MQRPSDDRLQIPLSALNQYAYCPRRCFLIHGEGEFRDNVHTVSGTLEHEQVDRQAGESKAGVRVEYALPVWSDALGLSGRCDVVEFHPDGAIYPVEYKHGKRKQWDNDDLQLTAQALCLEEMTGKPVTTGAIFHQQSKRRREVAFDDNLRRAVKSAVVAVQALLSSAACPPPLCGIDARRCGECSLRGICQPELIGSDRELEQLSQTLFEPEEELP</sequence>
<evidence type="ECO:0000256" key="6">
    <source>
        <dbReference type="ARBA" id="ARBA00022723"/>
    </source>
</evidence>
<keyword evidence="16" id="KW-1185">Reference proteome</keyword>
<evidence type="ECO:0000256" key="4">
    <source>
        <dbReference type="ARBA" id="ARBA00020049"/>
    </source>
</evidence>
<comment type="function">
    <text evidence="13">CRISPR (clustered regularly interspaced short palindromic repeat) is an adaptive immune system that provides protection against mobile genetic elements (viruses, transposable elements and conjugative plasmids). CRISPR clusters contain sequences complementary to antecedent mobile elements and target invading nucleic acids. CRISPR clusters are transcribed and processed into CRISPR RNA (crRNA).</text>
</comment>
<dbReference type="GO" id="GO:0046872">
    <property type="term" value="F:metal ion binding"/>
    <property type="evidence" value="ECO:0007669"/>
    <property type="project" value="UniProtKB-KW"/>
</dbReference>
<name>A0A858Q6V3_9GAMM</name>
<dbReference type="InterPro" id="IPR051827">
    <property type="entry name" value="Cas4_exonuclease"/>
</dbReference>
<evidence type="ECO:0000256" key="2">
    <source>
        <dbReference type="ARBA" id="ARBA00009189"/>
    </source>
</evidence>
<dbReference type="InterPro" id="IPR022765">
    <property type="entry name" value="Dna2/Cas4_DUF83"/>
</dbReference>
<dbReference type="EMBL" id="CP046565">
    <property type="protein sequence ID" value="QJD29547.1"/>
    <property type="molecule type" value="Genomic_DNA"/>
</dbReference>
<evidence type="ECO:0000256" key="5">
    <source>
        <dbReference type="ARBA" id="ARBA00022722"/>
    </source>
</evidence>
<gene>
    <name evidence="15" type="primary">cas4</name>
    <name evidence="15" type="ORF">GNH96_05900</name>
</gene>
<keyword evidence="11 13" id="KW-0051">Antiviral defense</keyword>